<evidence type="ECO:0000313" key="4">
    <source>
        <dbReference type="Proteomes" id="UP001156836"/>
    </source>
</evidence>
<dbReference type="Pfam" id="PF01541">
    <property type="entry name" value="GIY-YIG"/>
    <property type="match status" value="1"/>
</dbReference>
<accession>A0ABQ6BN42</accession>
<dbReference type="SUPFAM" id="SSF82771">
    <property type="entry name" value="GIY-YIG endonuclease"/>
    <property type="match status" value="1"/>
</dbReference>
<dbReference type="InterPro" id="IPR000305">
    <property type="entry name" value="GIY-YIG_endonuc"/>
</dbReference>
<dbReference type="EMBL" id="BSOZ01000004">
    <property type="protein sequence ID" value="GLS03338.1"/>
    <property type="molecule type" value="Genomic_DNA"/>
</dbReference>
<dbReference type="InterPro" id="IPR035901">
    <property type="entry name" value="GIY-YIG_endonuc_sf"/>
</dbReference>
<dbReference type="Proteomes" id="UP001156836">
    <property type="component" value="Unassembled WGS sequence"/>
</dbReference>
<comment type="similarity">
    <text evidence="1">Belongs to the UPF0213 family.</text>
</comment>
<protein>
    <recommendedName>
        <fullName evidence="2">GIY-YIG domain-containing protein</fullName>
    </recommendedName>
</protein>
<gene>
    <name evidence="3" type="ORF">GCM10007860_04810</name>
</gene>
<dbReference type="PANTHER" id="PTHR34477:SF1">
    <property type="entry name" value="UPF0213 PROTEIN YHBQ"/>
    <property type="match status" value="1"/>
</dbReference>
<evidence type="ECO:0000313" key="3">
    <source>
        <dbReference type="EMBL" id="GLS03338.1"/>
    </source>
</evidence>
<feature type="domain" description="GIY-YIG" evidence="2">
    <location>
        <begin position="1"/>
        <end position="79"/>
    </location>
</feature>
<evidence type="ECO:0000256" key="1">
    <source>
        <dbReference type="ARBA" id="ARBA00007435"/>
    </source>
</evidence>
<sequence length="102" mass="11052">MSWFLYVIECRDGSLYTGVATDVARRWAEHASGRGARYTRAHPPLRLLAVAAHPDRSSAQKAEAALKRLKPLAKRGFCQANPAPAALLAMLAVSEAQLNPTP</sequence>
<dbReference type="CDD" id="cd10456">
    <property type="entry name" value="GIY-YIG_UPF0213"/>
    <property type="match status" value="1"/>
</dbReference>
<name>A0ABQ6BN42_9NEIS</name>
<comment type="caution">
    <text evidence="3">The sequence shown here is derived from an EMBL/GenBank/DDBJ whole genome shotgun (WGS) entry which is preliminary data.</text>
</comment>
<keyword evidence="4" id="KW-1185">Reference proteome</keyword>
<reference evidence="4" key="1">
    <citation type="journal article" date="2019" name="Int. J. Syst. Evol. Microbiol.">
        <title>The Global Catalogue of Microorganisms (GCM) 10K type strain sequencing project: providing services to taxonomists for standard genome sequencing and annotation.</title>
        <authorList>
            <consortium name="The Broad Institute Genomics Platform"/>
            <consortium name="The Broad Institute Genome Sequencing Center for Infectious Disease"/>
            <person name="Wu L."/>
            <person name="Ma J."/>
        </authorList>
    </citation>
    <scope>NUCLEOTIDE SEQUENCE [LARGE SCALE GENOMIC DNA]</scope>
    <source>
        <strain evidence="4">NBRC 104970</strain>
    </source>
</reference>
<evidence type="ECO:0000259" key="2">
    <source>
        <dbReference type="PROSITE" id="PS50164"/>
    </source>
</evidence>
<dbReference type="PROSITE" id="PS50164">
    <property type="entry name" value="GIY_YIG"/>
    <property type="match status" value="1"/>
</dbReference>
<dbReference type="RefSeq" id="WP_018747934.1">
    <property type="nucleotide sequence ID" value="NZ_BSOZ01000004.1"/>
</dbReference>
<organism evidence="3 4">
    <name type="scientific">Chitiniphilus shinanonensis</name>
    <dbReference type="NCBI Taxonomy" id="553088"/>
    <lineage>
        <taxon>Bacteria</taxon>
        <taxon>Pseudomonadati</taxon>
        <taxon>Pseudomonadota</taxon>
        <taxon>Betaproteobacteria</taxon>
        <taxon>Neisseriales</taxon>
        <taxon>Chitinibacteraceae</taxon>
        <taxon>Chitiniphilus</taxon>
    </lineage>
</organism>
<dbReference type="InterPro" id="IPR050190">
    <property type="entry name" value="UPF0213_domain"/>
</dbReference>
<dbReference type="Gene3D" id="3.40.1440.10">
    <property type="entry name" value="GIY-YIG endonuclease"/>
    <property type="match status" value="1"/>
</dbReference>
<dbReference type="PANTHER" id="PTHR34477">
    <property type="entry name" value="UPF0213 PROTEIN YHBQ"/>
    <property type="match status" value="1"/>
</dbReference>
<proteinExistence type="inferred from homology"/>